<dbReference type="EMBL" id="LAZR01004066">
    <property type="protein sequence ID" value="KKN12101.1"/>
    <property type="molecule type" value="Genomic_DNA"/>
</dbReference>
<protein>
    <recommendedName>
        <fullName evidence="2">MmcB family DNA repair protein</fullName>
    </recommendedName>
</protein>
<organism evidence="1">
    <name type="scientific">marine sediment metagenome</name>
    <dbReference type="NCBI Taxonomy" id="412755"/>
    <lineage>
        <taxon>unclassified sequences</taxon>
        <taxon>metagenomes</taxon>
        <taxon>ecological metagenomes</taxon>
    </lineage>
</organism>
<dbReference type="Pfam" id="PF06319">
    <property type="entry name" value="MmcB-like"/>
    <property type="match status" value="1"/>
</dbReference>
<evidence type="ECO:0000313" key="1">
    <source>
        <dbReference type="EMBL" id="KKN12101.1"/>
    </source>
</evidence>
<name>A0A0F9QFX4_9ZZZZ</name>
<reference evidence="1" key="1">
    <citation type="journal article" date="2015" name="Nature">
        <title>Complex archaea that bridge the gap between prokaryotes and eukaryotes.</title>
        <authorList>
            <person name="Spang A."/>
            <person name="Saw J.H."/>
            <person name="Jorgensen S.L."/>
            <person name="Zaremba-Niedzwiedzka K."/>
            <person name="Martijn J."/>
            <person name="Lind A.E."/>
            <person name="van Eijk R."/>
            <person name="Schleper C."/>
            <person name="Guy L."/>
            <person name="Ettema T.J."/>
        </authorList>
    </citation>
    <scope>NUCLEOTIDE SEQUENCE</scope>
</reference>
<gene>
    <name evidence="1" type="ORF">LCGC14_1019720</name>
</gene>
<proteinExistence type="predicted"/>
<accession>A0A0F9QFX4</accession>
<dbReference type="InterPro" id="IPR009394">
    <property type="entry name" value="MmcB-like"/>
</dbReference>
<dbReference type="AlphaFoldDB" id="A0A0F9QFX4"/>
<sequence>MSKEVDEMRAKVAHHLRFTKQYPMVAIEANALLIAFNTGGQADVLAVDKKGQVIEVEIKISIADLRKDQHKAKHYWLWRDHFQEEPAAHQLALHRAWKREQTLHAQGRPVSIPPCHMFYFAVPDELVNKARAAIDELYPYAGLLSVNQEMLYAPTYIFMAKEARKYNRPRIGPVRLARMAREMSATLCRLAMDLAGVKRL</sequence>
<evidence type="ECO:0008006" key="2">
    <source>
        <dbReference type="Google" id="ProtNLM"/>
    </source>
</evidence>
<comment type="caution">
    <text evidence="1">The sequence shown here is derived from an EMBL/GenBank/DDBJ whole genome shotgun (WGS) entry which is preliminary data.</text>
</comment>